<evidence type="ECO:0000313" key="13">
    <source>
        <dbReference type="Proteomes" id="UP001595699"/>
    </source>
</evidence>
<evidence type="ECO:0000256" key="7">
    <source>
        <dbReference type="ARBA" id="ARBA00023315"/>
    </source>
</evidence>
<comment type="similarity">
    <text evidence="3 9">Belongs to the gamma-glutamyltransferase family.</text>
</comment>
<evidence type="ECO:0000256" key="11">
    <source>
        <dbReference type="SAM" id="SignalP"/>
    </source>
</evidence>
<evidence type="ECO:0000256" key="1">
    <source>
        <dbReference type="ARBA" id="ARBA00001049"/>
    </source>
</evidence>
<dbReference type="EMBL" id="JBHRZH010000015">
    <property type="protein sequence ID" value="MFC3762525.1"/>
    <property type="molecule type" value="Genomic_DNA"/>
</dbReference>
<dbReference type="EC" id="2.3.2.2" evidence="9"/>
<dbReference type="PRINTS" id="PR01210">
    <property type="entry name" value="GGTRANSPTASE"/>
</dbReference>
<keyword evidence="5 9" id="KW-0378">Hydrolase</keyword>
<keyword evidence="11" id="KW-0732">Signal</keyword>
<dbReference type="SUPFAM" id="SSF56235">
    <property type="entry name" value="N-terminal nucleophile aminohydrolases (Ntn hydrolases)"/>
    <property type="match status" value="1"/>
</dbReference>
<dbReference type="Gene3D" id="1.10.246.130">
    <property type="match status" value="1"/>
</dbReference>
<gene>
    <name evidence="12" type="primary">ggt</name>
    <name evidence="12" type="ORF">ACFOUW_16910</name>
</gene>
<evidence type="ECO:0000256" key="4">
    <source>
        <dbReference type="ARBA" id="ARBA00022679"/>
    </source>
</evidence>
<comment type="catalytic activity">
    <reaction evidence="8 9">
        <text>an N-terminal (5-L-glutamyl)-[peptide] + an alpha-amino acid = 5-L-glutamyl amino acid + an N-terminal L-alpha-aminoacyl-[peptide]</text>
        <dbReference type="Rhea" id="RHEA:23904"/>
        <dbReference type="Rhea" id="RHEA-COMP:9780"/>
        <dbReference type="Rhea" id="RHEA-COMP:9795"/>
        <dbReference type="ChEBI" id="CHEBI:77644"/>
        <dbReference type="ChEBI" id="CHEBI:78597"/>
        <dbReference type="ChEBI" id="CHEBI:78599"/>
        <dbReference type="ChEBI" id="CHEBI:78608"/>
        <dbReference type="EC" id="2.3.2.2"/>
    </reaction>
</comment>
<dbReference type="PANTHER" id="PTHR43199:SF1">
    <property type="entry name" value="GLUTATHIONE HYDROLASE PROENZYME"/>
    <property type="match status" value="1"/>
</dbReference>
<feature type="signal peptide" evidence="11">
    <location>
        <begin position="1"/>
        <end position="26"/>
    </location>
</feature>
<comment type="pathway">
    <text evidence="9">Sulfur metabolism; glutathione metabolism.</text>
</comment>
<comment type="catalytic activity">
    <reaction evidence="1 9">
        <text>an S-substituted glutathione + H2O = an S-substituted L-cysteinylglycine + L-glutamate</text>
        <dbReference type="Rhea" id="RHEA:59468"/>
        <dbReference type="ChEBI" id="CHEBI:15377"/>
        <dbReference type="ChEBI" id="CHEBI:29985"/>
        <dbReference type="ChEBI" id="CHEBI:90779"/>
        <dbReference type="ChEBI" id="CHEBI:143103"/>
        <dbReference type="EC" id="3.4.19.13"/>
    </reaction>
</comment>
<evidence type="ECO:0000256" key="3">
    <source>
        <dbReference type="ARBA" id="ARBA00009381"/>
    </source>
</evidence>
<dbReference type="PANTHER" id="PTHR43199">
    <property type="entry name" value="GLUTATHIONE HYDROLASE"/>
    <property type="match status" value="1"/>
</dbReference>
<dbReference type="EC" id="3.4.19.13" evidence="9"/>
<evidence type="ECO:0000256" key="6">
    <source>
        <dbReference type="ARBA" id="ARBA00023145"/>
    </source>
</evidence>
<evidence type="ECO:0000256" key="10">
    <source>
        <dbReference type="SAM" id="MobiDB-lite"/>
    </source>
</evidence>
<name>A0ABV7YFU1_9ACTN</name>
<keyword evidence="7 9" id="KW-0012">Acyltransferase</keyword>
<dbReference type="RefSeq" id="WP_205118814.1">
    <property type="nucleotide sequence ID" value="NZ_JAFBCM010000001.1"/>
</dbReference>
<protein>
    <recommendedName>
        <fullName evidence="9">Glutathione hydrolase proenzyme</fullName>
        <ecNumber evidence="9">2.3.2.2</ecNumber>
        <ecNumber evidence="9">3.4.19.13</ecNumber>
    </recommendedName>
    <component>
        <recommendedName>
            <fullName evidence="9">Glutathione hydrolase large chain</fullName>
        </recommendedName>
    </component>
    <component>
        <recommendedName>
            <fullName evidence="9">Glutathione hydrolase small chain</fullName>
        </recommendedName>
    </component>
</protein>
<feature type="region of interest" description="Disordered" evidence="10">
    <location>
        <begin position="391"/>
        <end position="415"/>
    </location>
</feature>
<dbReference type="Pfam" id="PF01019">
    <property type="entry name" value="G_glu_transpept"/>
    <property type="match status" value="1"/>
</dbReference>
<evidence type="ECO:0000256" key="2">
    <source>
        <dbReference type="ARBA" id="ARBA00001089"/>
    </source>
</evidence>
<dbReference type="InterPro" id="IPR043137">
    <property type="entry name" value="GGT_ssub_C"/>
</dbReference>
<comment type="caution">
    <text evidence="12">The sequence shown here is derived from an EMBL/GenBank/DDBJ whole genome shotgun (WGS) entry which is preliminary data.</text>
</comment>
<evidence type="ECO:0000313" key="12">
    <source>
        <dbReference type="EMBL" id="MFC3762525.1"/>
    </source>
</evidence>
<evidence type="ECO:0000256" key="5">
    <source>
        <dbReference type="ARBA" id="ARBA00022801"/>
    </source>
</evidence>
<feature type="chain" id="PRO_5046163006" description="Glutathione hydrolase proenzyme" evidence="11">
    <location>
        <begin position="27"/>
        <end position="599"/>
    </location>
</feature>
<feature type="compositionally biased region" description="Polar residues" evidence="10">
    <location>
        <begin position="405"/>
        <end position="415"/>
    </location>
</feature>
<proteinExistence type="inferred from homology"/>
<keyword evidence="9" id="KW-0317">Glutathione biosynthesis</keyword>
<comment type="subunit">
    <text evidence="9">This enzyme consists of two polypeptide chains, which are synthesized in precursor form from a single polypeptide.</text>
</comment>
<evidence type="ECO:0000256" key="8">
    <source>
        <dbReference type="ARBA" id="ARBA00047417"/>
    </source>
</evidence>
<dbReference type="InterPro" id="IPR029055">
    <property type="entry name" value="Ntn_hydrolases_N"/>
</dbReference>
<dbReference type="InterPro" id="IPR043138">
    <property type="entry name" value="GGT_lsub"/>
</dbReference>
<comment type="PTM">
    <text evidence="9">Cleaved by autocatalysis into a large and a small subunit.</text>
</comment>
<dbReference type="NCBIfam" id="TIGR00066">
    <property type="entry name" value="g_glut_trans"/>
    <property type="match status" value="1"/>
</dbReference>
<dbReference type="InterPro" id="IPR051792">
    <property type="entry name" value="GGT_bact"/>
</dbReference>
<dbReference type="GO" id="GO:0103068">
    <property type="term" value="F:leukotriene C4 gamma-glutamyl transferase activity"/>
    <property type="evidence" value="ECO:0007669"/>
    <property type="project" value="UniProtKB-EC"/>
</dbReference>
<keyword evidence="13" id="KW-1185">Reference proteome</keyword>
<organism evidence="12 13">
    <name type="scientific">Tenggerimyces flavus</name>
    <dbReference type="NCBI Taxonomy" id="1708749"/>
    <lineage>
        <taxon>Bacteria</taxon>
        <taxon>Bacillati</taxon>
        <taxon>Actinomycetota</taxon>
        <taxon>Actinomycetes</taxon>
        <taxon>Propionibacteriales</taxon>
        <taxon>Nocardioidaceae</taxon>
        <taxon>Tenggerimyces</taxon>
    </lineage>
</organism>
<keyword evidence="6 9" id="KW-0865">Zymogen</keyword>
<reference evidence="13" key="1">
    <citation type="journal article" date="2019" name="Int. J. Syst. Evol. Microbiol.">
        <title>The Global Catalogue of Microorganisms (GCM) 10K type strain sequencing project: providing services to taxonomists for standard genome sequencing and annotation.</title>
        <authorList>
            <consortium name="The Broad Institute Genomics Platform"/>
            <consortium name="The Broad Institute Genome Sequencing Center for Infectious Disease"/>
            <person name="Wu L."/>
            <person name="Ma J."/>
        </authorList>
    </citation>
    <scope>NUCLEOTIDE SEQUENCE [LARGE SCALE GENOMIC DNA]</scope>
    <source>
        <strain evidence="13">CGMCC 4.7241</strain>
    </source>
</reference>
<sequence>MRTFKTRAIVAGAAVLALTGAGIAPAAAGTSHGDAKVPVAKGYGGAVSTVDLDATKAGIEVLRKGGNAVDAAVAAAATLGVTEPFSAGIGGGGFFVYYNARSGKVSTIDGRETAPRSATDQLFVDPATGLPLAFNDARGSGLSVGTPGTPLTWQRALDKWGTWSLRKALKPAIKVADKGFLVDATFASQVNENKALFGDFVPTRELYLPGGSAPAVGSVFTNPDMADTYQQIADRGVRTIYGGQLGKEIVEAVQHPPVAPETTRNVRAGDLSIRDLANYKAPLREPTRVRYHGLDVFSMGPPSSGGSTVGEILNILEASDTPDETSVLHAYIEAASLAFADRNRYVGDSDFVDVPLRQLLSQGFADERACLIDPARALPKPLAPGVPDGRYSGCGQQAAKETGKQNDGQSTTHLTTSDRWGNVVSYTLTIEATGGSGIVVPGRGFLLNNELTDFNFTPTQGDAFDPNLPGPNKRPRSSMSPTIVLKNGKPFVALGSPGGATIIGTVSQTLVNRVDLDMTLPEALAAPRVSARNAVTQAEPAFIASPVGQALVAKQHVFSSVAEIGAATAIEFGRHGFVTSVAEPTRRGGGSAMVAWPVK</sequence>
<dbReference type="Proteomes" id="UP001595699">
    <property type="component" value="Unassembled WGS sequence"/>
</dbReference>
<accession>A0ABV7YFU1</accession>
<dbReference type="Gene3D" id="3.60.20.40">
    <property type="match status" value="1"/>
</dbReference>
<comment type="catalytic activity">
    <reaction evidence="2 9">
        <text>glutathione + H2O = L-cysteinylglycine + L-glutamate</text>
        <dbReference type="Rhea" id="RHEA:28807"/>
        <dbReference type="ChEBI" id="CHEBI:15377"/>
        <dbReference type="ChEBI" id="CHEBI:29985"/>
        <dbReference type="ChEBI" id="CHEBI:57925"/>
        <dbReference type="ChEBI" id="CHEBI:61694"/>
        <dbReference type="EC" id="3.4.19.13"/>
    </reaction>
</comment>
<dbReference type="InterPro" id="IPR000101">
    <property type="entry name" value="GGT_peptidase"/>
</dbReference>
<keyword evidence="4 9" id="KW-0808">Transferase</keyword>
<evidence type="ECO:0000256" key="9">
    <source>
        <dbReference type="RuleBase" id="RU368036"/>
    </source>
</evidence>